<accession>A0A1C4DEA4</accession>
<dbReference type="Gene3D" id="2.60.40.420">
    <property type="entry name" value="Cupredoxins - blue copper proteins"/>
    <property type="match status" value="1"/>
</dbReference>
<dbReference type="AlphaFoldDB" id="A0A1C4DEA4"/>
<sequence length="102" mass="11927">MEFQVTKPLSCPDKSKIPCILSNIDFIPLEKVNVKKVRRLTLNDSEDEFDRLMLLLDNKEWADPVTETPLFNSVEIWELLRLPRLKSQARILTDLRVGFLND</sequence>
<reference evidence="1 2" key="1">
    <citation type="submission" date="2016-08" db="EMBL/GenBank/DDBJ databases">
        <authorList>
            <person name="Seilhamer J.J."/>
        </authorList>
    </citation>
    <scope>NUCLEOTIDE SEQUENCE [LARGE SCALE GENOMIC DNA]</scope>
    <source>
        <strain evidence="1 2">SDA_GO95</strain>
    </source>
</reference>
<evidence type="ECO:0000313" key="2">
    <source>
        <dbReference type="Proteomes" id="UP000195696"/>
    </source>
</evidence>
<dbReference type="EMBL" id="FMAK01000034">
    <property type="protein sequence ID" value="SCB68334.1"/>
    <property type="molecule type" value="Genomic_DNA"/>
</dbReference>
<dbReference type="InterPro" id="IPR008972">
    <property type="entry name" value="Cupredoxin"/>
</dbReference>
<evidence type="ECO:0000313" key="1">
    <source>
        <dbReference type="EMBL" id="SCB68334.1"/>
    </source>
</evidence>
<protein>
    <submittedName>
        <fullName evidence="1">Uncharacterized protein</fullName>
    </submittedName>
</protein>
<gene>
    <name evidence="1" type="ORF">BWGO95_02474</name>
</gene>
<name>A0A1C4DEA4_BACMY</name>
<proteinExistence type="predicted"/>
<organism evidence="1 2">
    <name type="scientific">Bacillus mycoides</name>
    <dbReference type="NCBI Taxonomy" id="1405"/>
    <lineage>
        <taxon>Bacteria</taxon>
        <taxon>Bacillati</taxon>
        <taxon>Bacillota</taxon>
        <taxon>Bacilli</taxon>
        <taxon>Bacillales</taxon>
        <taxon>Bacillaceae</taxon>
        <taxon>Bacillus</taxon>
        <taxon>Bacillus cereus group</taxon>
    </lineage>
</organism>
<dbReference type="Proteomes" id="UP000195696">
    <property type="component" value="Unassembled WGS sequence"/>
</dbReference>